<dbReference type="Gramene" id="scaffold_103878.1">
    <property type="protein sequence ID" value="scaffold_103878.1"/>
    <property type="gene ID" value="scaffold_103878.1"/>
</dbReference>
<gene>
    <name evidence="1" type="ORF">ARALYDRAFT_891084</name>
</gene>
<reference evidence="2" key="1">
    <citation type="journal article" date="2011" name="Nat. Genet.">
        <title>The Arabidopsis lyrata genome sequence and the basis of rapid genome size change.</title>
        <authorList>
            <person name="Hu T.T."/>
            <person name="Pattyn P."/>
            <person name="Bakker E.G."/>
            <person name="Cao J."/>
            <person name="Cheng J.-F."/>
            <person name="Clark R.M."/>
            <person name="Fahlgren N."/>
            <person name="Fawcett J.A."/>
            <person name="Grimwood J."/>
            <person name="Gundlach H."/>
            <person name="Haberer G."/>
            <person name="Hollister J.D."/>
            <person name="Ossowski S."/>
            <person name="Ottilar R.P."/>
            <person name="Salamov A.A."/>
            <person name="Schneeberger K."/>
            <person name="Spannagl M."/>
            <person name="Wang X."/>
            <person name="Yang L."/>
            <person name="Nasrallah M.E."/>
            <person name="Bergelson J."/>
            <person name="Carrington J.C."/>
            <person name="Gaut B.S."/>
            <person name="Schmutz J."/>
            <person name="Mayer K.F.X."/>
            <person name="Van de Peer Y."/>
            <person name="Grigoriev I.V."/>
            <person name="Nordborg M."/>
            <person name="Weigel D."/>
            <person name="Guo Y.-L."/>
        </authorList>
    </citation>
    <scope>NUCLEOTIDE SEQUENCE [LARGE SCALE GENOMIC DNA]</scope>
    <source>
        <strain evidence="2">cv. MN47</strain>
    </source>
</reference>
<dbReference type="HOGENOM" id="CLU_3053046_0_0_1"/>
<accession>D7KKA1</accession>
<name>D7KKA1_ARALL</name>
<evidence type="ECO:0000313" key="2">
    <source>
        <dbReference type="Proteomes" id="UP000008694"/>
    </source>
</evidence>
<dbReference type="EMBL" id="GL348713">
    <property type="protein sequence ID" value="EFH67385.1"/>
    <property type="molecule type" value="Genomic_DNA"/>
</dbReference>
<sequence length="54" mass="6163">MAETNEKDTTKSEIFIAFARVFCLIASPLSFCPQPSLSNMFTHTCIHKNTYTYL</sequence>
<evidence type="ECO:0000313" key="1">
    <source>
        <dbReference type="EMBL" id="EFH67385.1"/>
    </source>
</evidence>
<keyword evidence="2" id="KW-1185">Reference proteome</keyword>
<dbReference type="AlphaFoldDB" id="D7KKA1"/>
<dbReference type="Proteomes" id="UP000008694">
    <property type="component" value="Unassembled WGS sequence"/>
</dbReference>
<proteinExistence type="predicted"/>
<protein>
    <submittedName>
        <fullName evidence="1">Predicted protein</fullName>
    </submittedName>
</protein>
<organism evidence="2">
    <name type="scientific">Arabidopsis lyrata subsp. lyrata</name>
    <name type="common">Lyre-leaved rock-cress</name>
    <dbReference type="NCBI Taxonomy" id="81972"/>
    <lineage>
        <taxon>Eukaryota</taxon>
        <taxon>Viridiplantae</taxon>
        <taxon>Streptophyta</taxon>
        <taxon>Embryophyta</taxon>
        <taxon>Tracheophyta</taxon>
        <taxon>Spermatophyta</taxon>
        <taxon>Magnoliopsida</taxon>
        <taxon>eudicotyledons</taxon>
        <taxon>Gunneridae</taxon>
        <taxon>Pentapetalae</taxon>
        <taxon>rosids</taxon>
        <taxon>malvids</taxon>
        <taxon>Brassicales</taxon>
        <taxon>Brassicaceae</taxon>
        <taxon>Camelineae</taxon>
        <taxon>Arabidopsis</taxon>
    </lineage>
</organism>